<accession>A0A8S9GZ28</accession>
<feature type="chain" id="PRO_5035887215" description="Glycosyl transferase CAP10 domain-containing protein" evidence="1">
    <location>
        <begin position="23"/>
        <end position="132"/>
    </location>
</feature>
<evidence type="ECO:0000256" key="1">
    <source>
        <dbReference type="SAM" id="SignalP"/>
    </source>
</evidence>
<reference evidence="2" key="1">
    <citation type="submission" date="2019-12" db="EMBL/GenBank/DDBJ databases">
        <title>Genome sequencing and annotation of Brassica cretica.</title>
        <authorList>
            <person name="Studholme D.J."/>
            <person name="Sarris P.F."/>
        </authorList>
    </citation>
    <scope>NUCLEOTIDE SEQUENCE</scope>
    <source>
        <strain evidence="2">PFS-102/07</strain>
        <tissue evidence="2">Leaf</tissue>
    </source>
</reference>
<proteinExistence type="predicted"/>
<feature type="signal peptide" evidence="1">
    <location>
        <begin position="1"/>
        <end position="22"/>
    </location>
</feature>
<protein>
    <recommendedName>
        <fullName evidence="3">Glycosyl transferase CAP10 domain-containing protein</fullName>
    </recommendedName>
</protein>
<name>A0A8S9GZ28_BRACR</name>
<dbReference type="EMBL" id="QGKY02001925">
    <property type="protein sequence ID" value="KAF2549242.1"/>
    <property type="molecule type" value="Genomic_DNA"/>
</dbReference>
<sequence length="132" mass="15505">MPPPHLHIVLSVEVCCVLFFSSMPCPSIVPVSFRCSNTAELRLLRFWEAHNVWKGGELMSVDMLLLDEHVTSTTFFYTHPRDNQLNPEWKMIRPDLRRIEKWVLRNAFDDEDKPYFPKSIYLHNSNVMLALS</sequence>
<keyword evidence="1" id="KW-0732">Signal</keyword>
<organism evidence="2">
    <name type="scientific">Brassica cretica</name>
    <name type="common">Mustard</name>
    <dbReference type="NCBI Taxonomy" id="69181"/>
    <lineage>
        <taxon>Eukaryota</taxon>
        <taxon>Viridiplantae</taxon>
        <taxon>Streptophyta</taxon>
        <taxon>Embryophyta</taxon>
        <taxon>Tracheophyta</taxon>
        <taxon>Spermatophyta</taxon>
        <taxon>Magnoliopsida</taxon>
        <taxon>eudicotyledons</taxon>
        <taxon>Gunneridae</taxon>
        <taxon>Pentapetalae</taxon>
        <taxon>rosids</taxon>
        <taxon>malvids</taxon>
        <taxon>Brassicales</taxon>
        <taxon>Brassicaceae</taxon>
        <taxon>Brassiceae</taxon>
        <taxon>Brassica</taxon>
    </lineage>
</organism>
<evidence type="ECO:0000313" key="2">
    <source>
        <dbReference type="EMBL" id="KAF2549242.1"/>
    </source>
</evidence>
<dbReference type="AlphaFoldDB" id="A0A8S9GZ28"/>
<gene>
    <name evidence="2" type="ORF">F2Q70_00020487</name>
</gene>
<comment type="caution">
    <text evidence="2">The sequence shown here is derived from an EMBL/GenBank/DDBJ whole genome shotgun (WGS) entry which is preliminary data.</text>
</comment>
<evidence type="ECO:0008006" key="3">
    <source>
        <dbReference type="Google" id="ProtNLM"/>
    </source>
</evidence>